<keyword evidence="3" id="KW-1185">Reference proteome</keyword>
<proteinExistence type="predicted"/>
<evidence type="ECO:0000313" key="2">
    <source>
        <dbReference type="EMBL" id="GAA3903497.1"/>
    </source>
</evidence>
<sequence>MNTMRTVRAHRREDPGESAFETAPRHVPGFRDDAARAVRLVVEPDRDELGAVSESTASGQLSRPIERVVPLGRTPAAYEALNDEHQRGEVVVHVAGG</sequence>
<gene>
    <name evidence="2" type="ORF">GCM10022207_85810</name>
</gene>
<name>A0ABP7LK83_9ACTN</name>
<organism evidence="2 3">
    <name type="scientific">Streptomyces lannensis</name>
    <dbReference type="NCBI Taxonomy" id="766498"/>
    <lineage>
        <taxon>Bacteria</taxon>
        <taxon>Bacillati</taxon>
        <taxon>Actinomycetota</taxon>
        <taxon>Actinomycetes</taxon>
        <taxon>Kitasatosporales</taxon>
        <taxon>Streptomycetaceae</taxon>
        <taxon>Streptomyces</taxon>
    </lineage>
</organism>
<comment type="caution">
    <text evidence="2">The sequence shown here is derived from an EMBL/GenBank/DDBJ whole genome shotgun (WGS) entry which is preliminary data.</text>
</comment>
<feature type="region of interest" description="Disordered" evidence="1">
    <location>
        <begin position="1"/>
        <end position="25"/>
    </location>
</feature>
<dbReference type="Gene3D" id="3.40.50.720">
    <property type="entry name" value="NAD(P)-binding Rossmann-like Domain"/>
    <property type="match status" value="1"/>
</dbReference>
<protein>
    <submittedName>
        <fullName evidence="2">Uncharacterized protein</fullName>
    </submittedName>
</protein>
<reference evidence="3" key="1">
    <citation type="journal article" date="2019" name="Int. J. Syst. Evol. Microbiol.">
        <title>The Global Catalogue of Microorganisms (GCM) 10K type strain sequencing project: providing services to taxonomists for standard genome sequencing and annotation.</title>
        <authorList>
            <consortium name="The Broad Institute Genomics Platform"/>
            <consortium name="The Broad Institute Genome Sequencing Center for Infectious Disease"/>
            <person name="Wu L."/>
            <person name="Ma J."/>
        </authorList>
    </citation>
    <scope>NUCLEOTIDE SEQUENCE [LARGE SCALE GENOMIC DNA]</scope>
    <source>
        <strain evidence="3">JCM 16578</strain>
    </source>
</reference>
<dbReference type="Gene3D" id="3.90.180.10">
    <property type="entry name" value="Medium-chain alcohol dehydrogenases, catalytic domain"/>
    <property type="match status" value="1"/>
</dbReference>
<dbReference type="RefSeq" id="WP_345554196.1">
    <property type="nucleotide sequence ID" value="NZ_BAAAZA010000053.1"/>
</dbReference>
<dbReference type="EMBL" id="BAAAZA010000053">
    <property type="protein sequence ID" value="GAA3903497.1"/>
    <property type="molecule type" value="Genomic_DNA"/>
</dbReference>
<accession>A0ABP7LK83</accession>
<evidence type="ECO:0000256" key="1">
    <source>
        <dbReference type="SAM" id="MobiDB-lite"/>
    </source>
</evidence>
<evidence type="ECO:0000313" key="3">
    <source>
        <dbReference type="Proteomes" id="UP001501563"/>
    </source>
</evidence>
<dbReference type="Proteomes" id="UP001501563">
    <property type="component" value="Unassembled WGS sequence"/>
</dbReference>
<dbReference type="Pfam" id="PF13602">
    <property type="entry name" value="ADH_zinc_N_2"/>
    <property type="match status" value="1"/>
</dbReference>